<evidence type="ECO:0000259" key="9">
    <source>
        <dbReference type="PROSITE" id="PS50893"/>
    </source>
</evidence>
<dbReference type="Proteomes" id="UP000184073">
    <property type="component" value="Unassembled WGS sequence"/>
</dbReference>
<keyword evidence="11" id="KW-1185">Reference proteome</keyword>
<feature type="domain" description="ABC transporter" evidence="9">
    <location>
        <begin position="31"/>
        <end position="310"/>
    </location>
</feature>
<dbReference type="InterPro" id="IPR036640">
    <property type="entry name" value="ABC1_TM_sf"/>
</dbReference>
<dbReference type="GeneID" id="63733441"/>
<dbReference type="STRING" id="1036611.A0A1L9PVT1"/>
<evidence type="ECO:0000313" key="11">
    <source>
        <dbReference type="Proteomes" id="UP000184073"/>
    </source>
</evidence>
<keyword evidence="5" id="KW-0067">ATP-binding</keyword>
<sequence length="318" mass="35472">MMNSLFGIGWALVALYFNLYRRDWCVIWLFARIVQVFQYTGQKLVDAGNFWALMFFIMALALSDFYLVVGYCSNRISLNVASNYRQEYFRQFAALVGASGCGKSTIISLLERFYQVSSGEILIGGENINSIDLSSYRSSLALVSQEPQLFDGTIRDNLLLGHANPETIPESQIVQACRDAEIHDFIASLPDGYNTALGTNSQAAMSGGQRQRVCIARALVRRPSVLLLDEATSSLDSQSERLVQGALERLAKKRDMIIITVAHRLATIQKANPIFVLGRDQEDGHTKVLESGSHAQLILKRAAYWEMCRAQALDRGIE</sequence>
<dbReference type="PROSITE" id="PS50893">
    <property type="entry name" value="ABC_TRANSPORTER_2"/>
    <property type="match status" value="1"/>
</dbReference>
<dbReference type="Pfam" id="PF00005">
    <property type="entry name" value="ABC_tran"/>
    <property type="match status" value="1"/>
</dbReference>
<dbReference type="Gene3D" id="1.20.1560.10">
    <property type="entry name" value="ABC transporter type 1, transmembrane domain"/>
    <property type="match status" value="1"/>
</dbReference>
<dbReference type="SUPFAM" id="SSF52540">
    <property type="entry name" value="P-loop containing nucleoside triphosphate hydrolases"/>
    <property type="match status" value="1"/>
</dbReference>
<organism evidence="10 11">
    <name type="scientific">Aspergillus versicolor CBS 583.65</name>
    <dbReference type="NCBI Taxonomy" id="1036611"/>
    <lineage>
        <taxon>Eukaryota</taxon>
        <taxon>Fungi</taxon>
        <taxon>Dikarya</taxon>
        <taxon>Ascomycota</taxon>
        <taxon>Pezizomycotina</taxon>
        <taxon>Eurotiomycetes</taxon>
        <taxon>Eurotiomycetidae</taxon>
        <taxon>Eurotiales</taxon>
        <taxon>Aspergillaceae</taxon>
        <taxon>Aspergillus</taxon>
        <taxon>Aspergillus subgen. Nidulantes</taxon>
    </lineage>
</organism>
<accession>A0A1L9PVT1</accession>
<proteinExistence type="inferred from homology"/>
<reference evidence="11" key="1">
    <citation type="journal article" date="2017" name="Genome Biol.">
        <title>Comparative genomics reveals high biological diversity and specific adaptations in the industrially and medically important fungal genus Aspergillus.</title>
        <authorList>
            <person name="de Vries R.P."/>
            <person name="Riley R."/>
            <person name="Wiebenga A."/>
            <person name="Aguilar-Osorio G."/>
            <person name="Amillis S."/>
            <person name="Uchima C.A."/>
            <person name="Anderluh G."/>
            <person name="Asadollahi M."/>
            <person name="Askin M."/>
            <person name="Barry K."/>
            <person name="Battaglia E."/>
            <person name="Bayram O."/>
            <person name="Benocci T."/>
            <person name="Braus-Stromeyer S.A."/>
            <person name="Caldana C."/>
            <person name="Canovas D."/>
            <person name="Cerqueira G.C."/>
            <person name="Chen F."/>
            <person name="Chen W."/>
            <person name="Choi C."/>
            <person name="Clum A."/>
            <person name="Dos Santos R.A."/>
            <person name="Damasio A.R."/>
            <person name="Diallinas G."/>
            <person name="Emri T."/>
            <person name="Fekete E."/>
            <person name="Flipphi M."/>
            <person name="Freyberg S."/>
            <person name="Gallo A."/>
            <person name="Gournas C."/>
            <person name="Habgood R."/>
            <person name="Hainaut M."/>
            <person name="Harispe M.L."/>
            <person name="Henrissat B."/>
            <person name="Hilden K.S."/>
            <person name="Hope R."/>
            <person name="Hossain A."/>
            <person name="Karabika E."/>
            <person name="Karaffa L."/>
            <person name="Karanyi Z."/>
            <person name="Krasevec N."/>
            <person name="Kuo A."/>
            <person name="Kusch H."/>
            <person name="LaButti K."/>
            <person name="Lagendijk E.L."/>
            <person name="Lapidus A."/>
            <person name="Levasseur A."/>
            <person name="Lindquist E."/>
            <person name="Lipzen A."/>
            <person name="Logrieco A.F."/>
            <person name="MacCabe A."/>
            <person name="Maekelae M.R."/>
            <person name="Malavazi I."/>
            <person name="Melin P."/>
            <person name="Meyer V."/>
            <person name="Mielnichuk N."/>
            <person name="Miskei M."/>
            <person name="Molnar A.P."/>
            <person name="Mule G."/>
            <person name="Ngan C.Y."/>
            <person name="Orejas M."/>
            <person name="Orosz E."/>
            <person name="Ouedraogo J.P."/>
            <person name="Overkamp K.M."/>
            <person name="Park H.-S."/>
            <person name="Perrone G."/>
            <person name="Piumi F."/>
            <person name="Punt P.J."/>
            <person name="Ram A.F."/>
            <person name="Ramon A."/>
            <person name="Rauscher S."/>
            <person name="Record E."/>
            <person name="Riano-Pachon D.M."/>
            <person name="Robert V."/>
            <person name="Roehrig J."/>
            <person name="Ruller R."/>
            <person name="Salamov A."/>
            <person name="Salih N.S."/>
            <person name="Samson R.A."/>
            <person name="Sandor E."/>
            <person name="Sanguinetti M."/>
            <person name="Schuetze T."/>
            <person name="Sepcic K."/>
            <person name="Shelest E."/>
            <person name="Sherlock G."/>
            <person name="Sophianopoulou V."/>
            <person name="Squina F.M."/>
            <person name="Sun H."/>
            <person name="Susca A."/>
            <person name="Todd R.B."/>
            <person name="Tsang A."/>
            <person name="Unkles S.E."/>
            <person name="van de Wiele N."/>
            <person name="van Rossen-Uffink D."/>
            <person name="Oliveira J.V."/>
            <person name="Vesth T.C."/>
            <person name="Visser J."/>
            <person name="Yu J.-H."/>
            <person name="Zhou M."/>
            <person name="Andersen M.R."/>
            <person name="Archer D.B."/>
            <person name="Baker S.E."/>
            <person name="Benoit I."/>
            <person name="Brakhage A.A."/>
            <person name="Braus G.H."/>
            <person name="Fischer R."/>
            <person name="Frisvad J.C."/>
            <person name="Goldman G.H."/>
            <person name="Houbraken J."/>
            <person name="Oakley B."/>
            <person name="Pocsi I."/>
            <person name="Scazzocchio C."/>
            <person name="Seiboth B."/>
            <person name="vanKuyk P.A."/>
            <person name="Wortman J."/>
            <person name="Dyer P.S."/>
            <person name="Grigoriev I.V."/>
        </authorList>
    </citation>
    <scope>NUCLEOTIDE SEQUENCE [LARGE SCALE GENOMIC DNA]</scope>
    <source>
        <strain evidence="11">CBS 583.65</strain>
    </source>
</reference>
<gene>
    <name evidence="10" type="ORF">ASPVEDRAFT_86888</name>
</gene>
<dbReference type="PROSITE" id="PS00211">
    <property type="entry name" value="ABC_TRANSPORTER_1"/>
    <property type="match status" value="1"/>
</dbReference>
<dbReference type="InterPro" id="IPR039421">
    <property type="entry name" value="Type_1_exporter"/>
</dbReference>
<keyword evidence="3 8" id="KW-0812">Transmembrane</keyword>
<dbReference type="PANTHER" id="PTHR24221:SF213">
    <property type="entry name" value="ABC MULTIDRUG TRANSPORTER (EUROFUNG)"/>
    <property type="match status" value="1"/>
</dbReference>
<dbReference type="InterPro" id="IPR027417">
    <property type="entry name" value="P-loop_NTPase"/>
</dbReference>
<dbReference type="SMART" id="SM00382">
    <property type="entry name" value="AAA"/>
    <property type="match status" value="1"/>
</dbReference>
<dbReference type="Gene3D" id="3.40.50.300">
    <property type="entry name" value="P-loop containing nucleotide triphosphate hydrolases"/>
    <property type="match status" value="1"/>
</dbReference>
<evidence type="ECO:0000256" key="8">
    <source>
        <dbReference type="SAM" id="Phobius"/>
    </source>
</evidence>
<keyword evidence="4" id="KW-0547">Nucleotide-binding</keyword>
<feature type="transmembrane region" description="Helical" evidence="8">
    <location>
        <begin position="50"/>
        <end position="69"/>
    </location>
</feature>
<evidence type="ECO:0000256" key="2">
    <source>
        <dbReference type="ARBA" id="ARBA00007577"/>
    </source>
</evidence>
<dbReference type="GO" id="GO:0016887">
    <property type="term" value="F:ATP hydrolysis activity"/>
    <property type="evidence" value="ECO:0007669"/>
    <property type="project" value="InterPro"/>
</dbReference>
<dbReference type="FunFam" id="3.40.50.300:FF:000913">
    <property type="entry name" value="ABC multidrug transporter SitT"/>
    <property type="match status" value="1"/>
</dbReference>
<keyword evidence="6 8" id="KW-1133">Transmembrane helix</keyword>
<evidence type="ECO:0000256" key="7">
    <source>
        <dbReference type="ARBA" id="ARBA00023136"/>
    </source>
</evidence>
<name>A0A1L9PVT1_ASPVE</name>
<dbReference type="RefSeq" id="XP_040671307.1">
    <property type="nucleotide sequence ID" value="XM_040817930.1"/>
</dbReference>
<evidence type="ECO:0000256" key="4">
    <source>
        <dbReference type="ARBA" id="ARBA00022741"/>
    </source>
</evidence>
<evidence type="ECO:0000256" key="6">
    <source>
        <dbReference type="ARBA" id="ARBA00022989"/>
    </source>
</evidence>
<comment type="similarity">
    <text evidence="2">Belongs to the ABC transporter superfamily. ABCB family. Multidrug resistance exporter (TC 3.A.1.201) subfamily.</text>
</comment>
<dbReference type="AlphaFoldDB" id="A0A1L9PVT1"/>
<dbReference type="InterPro" id="IPR003439">
    <property type="entry name" value="ABC_transporter-like_ATP-bd"/>
</dbReference>
<dbReference type="OrthoDB" id="6500128at2759"/>
<keyword evidence="7 8" id="KW-0472">Membrane</keyword>
<dbReference type="GO" id="GO:0042626">
    <property type="term" value="F:ATPase-coupled transmembrane transporter activity"/>
    <property type="evidence" value="ECO:0007669"/>
    <property type="project" value="TreeGrafter"/>
</dbReference>
<protein>
    <recommendedName>
        <fullName evidence="9">ABC transporter domain-containing protein</fullName>
    </recommendedName>
</protein>
<evidence type="ECO:0000313" key="10">
    <source>
        <dbReference type="EMBL" id="OJJ05545.1"/>
    </source>
</evidence>
<dbReference type="InterPro" id="IPR017871">
    <property type="entry name" value="ABC_transporter-like_CS"/>
</dbReference>
<evidence type="ECO:0000256" key="1">
    <source>
        <dbReference type="ARBA" id="ARBA00004141"/>
    </source>
</evidence>
<dbReference type="EMBL" id="KV878133">
    <property type="protein sequence ID" value="OJJ05545.1"/>
    <property type="molecule type" value="Genomic_DNA"/>
</dbReference>
<comment type="subcellular location">
    <subcellularLocation>
        <location evidence="1">Membrane</location>
        <topology evidence="1">Multi-pass membrane protein</topology>
    </subcellularLocation>
</comment>
<evidence type="ECO:0000256" key="3">
    <source>
        <dbReference type="ARBA" id="ARBA00022692"/>
    </source>
</evidence>
<dbReference type="VEuPathDB" id="FungiDB:ASPVEDRAFT_86888"/>
<dbReference type="GO" id="GO:0005524">
    <property type="term" value="F:ATP binding"/>
    <property type="evidence" value="ECO:0007669"/>
    <property type="project" value="UniProtKB-KW"/>
</dbReference>
<dbReference type="PANTHER" id="PTHR24221">
    <property type="entry name" value="ATP-BINDING CASSETTE SUB-FAMILY B"/>
    <property type="match status" value="1"/>
</dbReference>
<dbReference type="InterPro" id="IPR003593">
    <property type="entry name" value="AAA+_ATPase"/>
</dbReference>
<dbReference type="GO" id="GO:0016020">
    <property type="term" value="C:membrane"/>
    <property type="evidence" value="ECO:0007669"/>
    <property type="project" value="UniProtKB-SubCell"/>
</dbReference>
<evidence type="ECO:0000256" key="5">
    <source>
        <dbReference type="ARBA" id="ARBA00022840"/>
    </source>
</evidence>